<keyword evidence="3" id="KW-1185">Reference proteome</keyword>
<accession>A0A830ZFE5</accession>
<name>A0A830ZFE5_9ENTR</name>
<gene>
    <name evidence="2" type="ORF">BWI95_22750</name>
</gene>
<evidence type="ECO:0008006" key="4">
    <source>
        <dbReference type="Google" id="ProtNLM"/>
    </source>
</evidence>
<keyword evidence="1" id="KW-0472">Membrane</keyword>
<evidence type="ECO:0000256" key="1">
    <source>
        <dbReference type="SAM" id="Phobius"/>
    </source>
</evidence>
<protein>
    <recommendedName>
        <fullName evidence="4">DUF2628 domain-containing protein</fullName>
    </recommendedName>
</protein>
<evidence type="ECO:0000313" key="2">
    <source>
        <dbReference type="EMBL" id="APZ07869.1"/>
    </source>
</evidence>
<reference evidence="2 3" key="1">
    <citation type="submission" date="2017-01" db="EMBL/GenBank/DDBJ databases">
        <authorList>
            <person name="Cao J.-M."/>
        </authorList>
    </citation>
    <scope>NUCLEOTIDE SEQUENCE [LARGE SCALE GENOMIC DNA]</scope>
    <source>
        <strain evidence="2 3">888-76</strain>
        <plasmid evidence="2 3">p888-76-2</plasmid>
    </source>
</reference>
<proteinExistence type="predicted"/>
<organism evidence="2 3">
    <name type="scientific">Kosakonia cowanii JCM 10956 = DSM 18146</name>
    <dbReference type="NCBI Taxonomy" id="1300165"/>
    <lineage>
        <taxon>Bacteria</taxon>
        <taxon>Pseudomonadati</taxon>
        <taxon>Pseudomonadota</taxon>
        <taxon>Gammaproteobacteria</taxon>
        <taxon>Enterobacterales</taxon>
        <taxon>Enterobacteriaceae</taxon>
        <taxon>Kosakonia</taxon>
    </lineage>
</organism>
<dbReference type="InterPro" id="IPR024399">
    <property type="entry name" value="DUF2628"/>
</dbReference>
<keyword evidence="1" id="KW-1133">Transmembrane helix</keyword>
<dbReference type="KEGG" id="kco:BWI95_22750"/>
<dbReference type="AlphaFoldDB" id="A0A830ZFE5"/>
<dbReference type="Pfam" id="PF10947">
    <property type="entry name" value="DUF2628"/>
    <property type="match status" value="1"/>
</dbReference>
<feature type="transmembrane region" description="Helical" evidence="1">
    <location>
        <begin position="58"/>
        <end position="76"/>
    </location>
</feature>
<feature type="transmembrane region" description="Helical" evidence="1">
    <location>
        <begin position="88"/>
        <end position="109"/>
    </location>
</feature>
<keyword evidence="2" id="KW-0614">Plasmid</keyword>
<geneLocation type="plasmid" evidence="2 3">
    <name>p888-76-2</name>
</geneLocation>
<keyword evidence="1" id="KW-0812">Transmembrane</keyword>
<dbReference type="Proteomes" id="UP000187148">
    <property type="component" value="Plasmid p888-76-2"/>
</dbReference>
<dbReference type="RefSeq" id="WP_076770421.1">
    <property type="nucleotide sequence ID" value="NZ_CP019447.1"/>
</dbReference>
<evidence type="ECO:0000313" key="3">
    <source>
        <dbReference type="Proteomes" id="UP000187148"/>
    </source>
</evidence>
<dbReference type="EMBL" id="CP019447">
    <property type="protein sequence ID" value="APZ07869.1"/>
    <property type="molecule type" value="Genomic_DNA"/>
</dbReference>
<sequence>MSTINDYDYQKDESLSDTWKYRFAFFEKNGYPGFWRPTPAWKQAFKQMKFGEKVTVNQNFYAFFFGCIYLFILGLWKKALTSIGLNILGLLVAALIGFPFLSFIVPMLIMMRTNVWYHEYKVKGIQTWGL</sequence>